<gene>
    <name evidence="9" type="primary">LOC114331055</name>
</gene>
<dbReference type="EC" id="4.1.1.130" evidence="8"/>
<keyword evidence="2 8" id="KW-0479">Metal-binding</keyword>
<evidence type="ECO:0000256" key="7">
    <source>
        <dbReference type="ARBA" id="ARBA00023239"/>
    </source>
</evidence>
<dbReference type="HAMAP" id="MF_03111">
    <property type="entry name" value="Coq4"/>
    <property type="match status" value="1"/>
</dbReference>
<comment type="similarity">
    <text evidence="8">Belongs to the COQ4 family.</text>
</comment>
<comment type="subcellular location">
    <subcellularLocation>
        <location evidence="8">Mitochondrion inner membrane</location>
        <topology evidence="8">Peripheral membrane protein</topology>
        <orientation evidence="8">Matrix side</orientation>
    </subcellularLocation>
</comment>
<evidence type="ECO:0000256" key="2">
    <source>
        <dbReference type="ARBA" id="ARBA00022723"/>
    </source>
</evidence>
<evidence type="ECO:0000256" key="1">
    <source>
        <dbReference type="ARBA" id="ARBA00022688"/>
    </source>
</evidence>
<keyword evidence="6 8" id="KW-0472">Membrane</keyword>
<dbReference type="InterPro" id="IPR007715">
    <property type="entry name" value="Coq4"/>
</dbReference>
<dbReference type="GO" id="GO:0120539">
    <property type="term" value="F:4-hydroxy-3-methoxy-5-polyprenylbenzoate decarboxylase activity"/>
    <property type="evidence" value="ECO:0007669"/>
    <property type="project" value="UniProtKB-EC"/>
</dbReference>
<name>A0A6P7FK20_DIAVI</name>
<dbReference type="RefSeq" id="XP_028136331.1">
    <property type="nucleotide sequence ID" value="XM_028280530.1"/>
</dbReference>
<evidence type="ECO:0000256" key="5">
    <source>
        <dbReference type="ARBA" id="ARBA00023128"/>
    </source>
</evidence>
<comment type="catalytic activity">
    <reaction evidence="8">
        <text>a 4-hydroxy-3-methoxy-5-(all-trans-polyprenyl)benzoate + H(+) = a 2-methoxy-6-(all-trans-polyprenyl)phenol + CO2</text>
        <dbReference type="Rhea" id="RHEA:81179"/>
        <dbReference type="Rhea" id="RHEA-COMP:9551"/>
        <dbReference type="Rhea" id="RHEA-COMP:10931"/>
        <dbReference type="ChEBI" id="CHEBI:15378"/>
        <dbReference type="ChEBI" id="CHEBI:16526"/>
        <dbReference type="ChEBI" id="CHEBI:62731"/>
        <dbReference type="ChEBI" id="CHEBI:84443"/>
        <dbReference type="EC" id="4.1.1.130"/>
    </reaction>
</comment>
<dbReference type="Pfam" id="PF05019">
    <property type="entry name" value="Coq4"/>
    <property type="match status" value="1"/>
</dbReference>
<keyword evidence="1 8" id="KW-0831">Ubiquinone biosynthesis</keyword>
<evidence type="ECO:0000256" key="8">
    <source>
        <dbReference type="HAMAP-Rule" id="MF_03111"/>
    </source>
</evidence>
<feature type="binding site" evidence="8">
    <location>
        <position position="242"/>
    </location>
    <ligand>
        <name>Zn(2+)</name>
        <dbReference type="ChEBI" id="CHEBI:29105"/>
    </ligand>
</feature>
<reference evidence="9" key="1">
    <citation type="submission" date="2025-08" db="UniProtKB">
        <authorList>
            <consortium name="RefSeq"/>
        </authorList>
    </citation>
    <scope>IDENTIFICATION</scope>
    <source>
        <tissue evidence="9">Whole insect</tissue>
    </source>
</reference>
<keyword evidence="5 8" id="KW-0496">Mitochondrion</keyword>
<proteinExistence type="inferred from homology"/>
<comment type="subunit">
    <text evidence="8">Component of a multi-subunit COQ enzyme complex.</text>
</comment>
<comment type="pathway">
    <text evidence="8">Cofactor biosynthesis; ubiquinone biosynthesis.</text>
</comment>
<keyword evidence="3 8" id="KW-0999">Mitochondrion inner membrane</keyword>
<dbReference type="InParanoid" id="A0A6P7FK20"/>
<keyword evidence="9" id="KW-0830">Ubiquinone</keyword>
<dbReference type="GO" id="GO:0008270">
    <property type="term" value="F:zinc ion binding"/>
    <property type="evidence" value="ECO:0007669"/>
    <property type="project" value="UniProtKB-UniRule"/>
</dbReference>
<dbReference type="PANTHER" id="PTHR12922">
    <property type="entry name" value="UBIQUINONE BIOSYNTHESIS PROTEIN"/>
    <property type="match status" value="1"/>
</dbReference>
<dbReference type="FunCoup" id="A0A6P7FK20">
    <property type="interactions" value="686"/>
</dbReference>
<comment type="cofactor">
    <cofactor evidence="8">
        <name>Zn(2+)</name>
        <dbReference type="ChEBI" id="CHEBI:29105"/>
    </cofactor>
</comment>
<sequence length="339" mass="39606">MTMTFRRLSIHLLHTSHCKCKPALNRRQDKELNALVCIMQAKSEERRRAKYTVTLSLLVFSRLEKYVFVIYINKTIPSHSNKMKKLLIINKKYSTLCLNNFRSFCTKFNTFQDDFEKNHIETNFMQRTLLSVGSAAVSLLNPHRGDMIACLGETTGEGAAKYVLSKMQEDKEGCKILQDQPRINTRTVDLKYLERLPDGTLGKTYSNFLIKNQVTPDSRSPVQFVDDIELAYVLQRYREVHDLIHTVLQMRTNMLGEVTVKWVEAIQTKFPMCIGGAIFGPVRLLPKHRQRYLKYYLPWAIQTGTNANFLLNIYFEKRWEQPLTEFHKEMNIEPLKVKK</sequence>
<dbReference type="OrthoDB" id="4249at2759"/>
<feature type="binding site" evidence="8">
    <location>
        <position position="241"/>
    </location>
    <ligand>
        <name>Zn(2+)</name>
        <dbReference type="ChEBI" id="CHEBI:29105"/>
    </ligand>
</feature>
<evidence type="ECO:0000256" key="3">
    <source>
        <dbReference type="ARBA" id="ARBA00022792"/>
    </source>
</evidence>
<dbReference type="InterPro" id="IPR027540">
    <property type="entry name" value="Coq4_euk"/>
</dbReference>
<accession>A0A6P7FK20</accession>
<keyword evidence="4 8" id="KW-0862">Zinc</keyword>
<evidence type="ECO:0000313" key="9">
    <source>
        <dbReference type="RefSeq" id="XP_028136331.1"/>
    </source>
</evidence>
<feature type="binding site" evidence="8">
    <location>
        <position position="245"/>
    </location>
    <ligand>
        <name>Zn(2+)</name>
        <dbReference type="ChEBI" id="CHEBI:29105"/>
    </ligand>
</feature>
<feature type="binding site" evidence="8">
    <location>
        <position position="257"/>
    </location>
    <ligand>
        <name>Zn(2+)</name>
        <dbReference type="ChEBI" id="CHEBI:29105"/>
    </ligand>
</feature>
<protein>
    <recommendedName>
        <fullName evidence="8">Ubiquinone biosynthesis protein COQ4 homolog, mitochondrial</fullName>
    </recommendedName>
    <alternativeName>
        <fullName evidence="8">4-hydroxy-3-methoxy-5-polyprenylbenzoate decarboxylase</fullName>
        <ecNumber evidence="8">4.1.1.130</ecNumber>
    </alternativeName>
    <alternativeName>
        <fullName evidence="8">Coenzyme Q biosynthesis protein 4 homolog</fullName>
    </alternativeName>
</protein>
<dbReference type="KEGG" id="dvv:114331055"/>
<comment type="function">
    <text evidence="8">Lyase that catalyzes the C1-decarboxylation of 4-hydroxy-3-methoxy-5-(all-trans-polyprenyl)benzoic acid into 2-methoxy-6-(all-trans-polyprenyl)phenol during ubiquinone biosynthesis.</text>
</comment>
<dbReference type="GO" id="GO:0031314">
    <property type="term" value="C:extrinsic component of mitochondrial inner membrane"/>
    <property type="evidence" value="ECO:0007669"/>
    <property type="project" value="UniProtKB-UniRule"/>
</dbReference>
<keyword evidence="7 8" id="KW-0456">Lyase</keyword>
<organism evidence="9">
    <name type="scientific">Diabrotica virgifera virgifera</name>
    <name type="common">western corn rootworm</name>
    <dbReference type="NCBI Taxonomy" id="50390"/>
    <lineage>
        <taxon>Eukaryota</taxon>
        <taxon>Metazoa</taxon>
        <taxon>Ecdysozoa</taxon>
        <taxon>Arthropoda</taxon>
        <taxon>Hexapoda</taxon>
        <taxon>Insecta</taxon>
        <taxon>Pterygota</taxon>
        <taxon>Neoptera</taxon>
        <taxon>Endopterygota</taxon>
        <taxon>Coleoptera</taxon>
        <taxon>Polyphaga</taxon>
        <taxon>Cucujiformia</taxon>
        <taxon>Chrysomeloidea</taxon>
        <taxon>Chrysomelidae</taxon>
        <taxon>Galerucinae</taxon>
        <taxon>Diabroticina</taxon>
        <taxon>Diabroticites</taxon>
        <taxon>Diabrotica</taxon>
    </lineage>
</organism>
<dbReference type="UniPathway" id="UPA00232"/>
<evidence type="ECO:0000256" key="4">
    <source>
        <dbReference type="ARBA" id="ARBA00022833"/>
    </source>
</evidence>
<evidence type="ECO:0000256" key="6">
    <source>
        <dbReference type="ARBA" id="ARBA00023136"/>
    </source>
</evidence>
<dbReference type="AlphaFoldDB" id="A0A6P7FK20"/>
<dbReference type="PANTHER" id="PTHR12922:SF7">
    <property type="entry name" value="UBIQUINONE BIOSYNTHESIS PROTEIN COQ4 HOMOLOG, MITOCHONDRIAL"/>
    <property type="match status" value="1"/>
</dbReference>